<comment type="catalytic activity">
    <reaction evidence="14">
        <text>a CDP-1,2-diacyl-sn-glycerol + sn-glycerol 3-phosphate = a 1,2-diacyl-sn-glycero-3-phospho-(1'-sn-glycero-3'-phosphate) + CMP + H(+)</text>
        <dbReference type="Rhea" id="RHEA:12593"/>
        <dbReference type="ChEBI" id="CHEBI:15378"/>
        <dbReference type="ChEBI" id="CHEBI:57597"/>
        <dbReference type="ChEBI" id="CHEBI:58332"/>
        <dbReference type="ChEBI" id="CHEBI:60110"/>
        <dbReference type="ChEBI" id="CHEBI:60377"/>
        <dbReference type="EC" id="2.7.8.5"/>
    </reaction>
</comment>
<dbReference type="RefSeq" id="WP_135443583.1">
    <property type="nucleotide sequence ID" value="NZ_SRLE01000007.1"/>
</dbReference>
<evidence type="ECO:0000256" key="6">
    <source>
        <dbReference type="ARBA" id="ARBA00022516"/>
    </source>
</evidence>
<evidence type="ECO:0000256" key="2">
    <source>
        <dbReference type="ARBA" id="ARBA00005042"/>
    </source>
</evidence>
<keyword evidence="12" id="KW-0594">Phospholipid biosynthesis</keyword>
<evidence type="ECO:0000256" key="12">
    <source>
        <dbReference type="ARBA" id="ARBA00023209"/>
    </source>
</evidence>
<feature type="transmembrane region" description="Helical" evidence="16">
    <location>
        <begin position="102"/>
        <end position="121"/>
    </location>
</feature>
<dbReference type="GO" id="GO:0032049">
    <property type="term" value="P:cardiolipin biosynthetic process"/>
    <property type="evidence" value="ECO:0007669"/>
    <property type="project" value="TreeGrafter"/>
</dbReference>
<evidence type="ECO:0000256" key="14">
    <source>
        <dbReference type="ARBA" id="ARBA00048586"/>
    </source>
</evidence>
<dbReference type="PANTHER" id="PTHR14269">
    <property type="entry name" value="CDP-DIACYLGLYCEROL--GLYCEROL-3-PHOSPHATE 3-PHOSPHATIDYLTRANSFERASE-RELATED"/>
    <property type="match status" value="1"/>
</dbReference>
<keyword evidence="18" id="KW-1185">Reference proteome</keyword>
<keyword evidence="13" id="KW-1208">Phospholipid metabolism</keyword>
<keyword evidence="7 15" id="KW-0808">Transferase</keyword>
<feature type="transmembrane region" description="Helical" evidence="16">
    <location>
        <begin position="153"/>
        <end position="174"/>
    </location>
</feature>
<dbReference type="InterPro" id="IPR000462">
    <property type="entry name" value="CDP-OH_P_trans"/>
</dbReference>
<keyword evidence="10" id="KW-0443">Lipid metabolism</keyword>
<feature type="transmembrane region" description="Helical" evidence="16">
    <location>
        <begin position="128"/>
        <end position="147"/>
    </location>
</feature>
<proteinExistence type="inferred from homology"/>
<evidence type="ECO:0000256" key="13">
    <source>
        <dbReference type="ARBA" id="ARBA00023264"/>
    </source>
</evidence>
<evidence type="ECO:0000256" key="15">
    <source>
        <dbReference type="RuleBase" id="RU003750"/>
    </source>
</evidence>
<evidence type="ECO:0000256" key="4">
    <source>
        <dbReference type="ARBA" id="ARBA00013170"/>
    </source>
</evidence>
<dbReference type="Proteomes" id="UP000298050">
    <property type="component" value="Unassembled WGS sequence"/>
</dbReference>
<dbReference type="InterPro" id="IPR048254">
    <property type="entry name" value="CDP_ALCOHOL_P_TRANSF_CS"/>
</dbReference>
<dbReference type="GO" id="GO:0043337">
    <property type="term" value="F:cardiolipin synthase (CMP-forming)"/>
    <property type="evidence" value="ECO:0007669"/>
    <property type="project" value="TreeGrafter"/>
</dbReference>
<dbReference type="InterPro" id="IPR050324">
    <property type="entry name" value="CDP-alcohol_PTase-I"/>
</dbReference>
<dbReference type="EMBL" id="SRLE01000007">
    <property type="protein sequence ID" value="TGD73430.1"/>
    <property type="molecule type" value="Genomic_DNA"/>
</dbReference>
<evidence type="ECO:0000256" key="10">
    <source>
        <dbReference type="ARBA" id="ARBA00023098"/>
    </source>
</evidence>
<dbReference type="PANTHER" id="PTHR14269:SF60">
    <property type="entry name" value="CARDIOLIPIN SYNTHASE (CMP-FORMING)"/>
    <property type="match status" value="1"/>
</dbReference>
<dbReference type="GO" id="GO:0008444">
    <property type="term" value="F:CDP-diacylglycerol-glycerol-3-phosphate 3-phosphatidyltransferase activity"/>
    <property type="evidence" value="ECO:0007669"/>
    <property type="project" value="UniProtKB-EC"/>
</dbReference>
<evidence type="ECO:0000313" key="18">
    <source>
        <dbReference type="Proteomes" id="UP000298050"/>
    </source>
</evidence>
<evidence type="ECO:0000256" key="16">
    <source>
        <dbReference type="SAM" id="Phobius"/>
    </source>
</evidence>
<dbReference type="Gene3D" id="1.20.120.1760">
    <property type="match status" value="1"/>
</dbReference>
<comment type="pathway">
    <text evidence="2">Phospholipid metabolism; phosphatidylglycerol biosynthesis; phosphatidylglycerol from CDP-diacylglycerol: step 1/2.</text>
</comment>
<feature type="transmembrane region" description="Helical" evidence="16">
    <location>
        <begin position="74"/>
        <end position="96"/>
    </location>
</feature>
<dbReference type="InterPro" id="IPR004570">
    <property type="entry name" value="Phosphatidylglycerol_P_synth"/>
</dbReference>
<protein>
    <recommendedName>
        <fullName evidence="5">CDP-diacylglycerol--glycerol-3-phosphate 3-phosphatidyltransferase</fullName>
        <ecNumber evidence="4">2.7.8.5</ecNumber>
    </recommendedName>
</protein>
<comment type="caution">
    <text evidence="17">The sequence shown here is derived from an EMBL/GenBank/DDBJ whole genome shotgun (WGS) entry which is preliminary data.</text>
</comment>
<dbReference type="AlphaFoldDB" id="A0A4Z0M1R9"/>
<comment type="similarity">
    <text evidence="3 15">Belongs to the CDP-alcohol phosphatidyltransferase class-I family.</text>
</comment>
<dbReference type="EC" id="2.7.8.5" evidence="4"/>
<evidence type="ECO:0000256" key="7">
    <source>
        <dbReference type="ARBA" id="ARBA00022679"/>
    </source>
</evidence>
<keyword evidence="9 16" id="KW-1133">Transmembrane helix</keyword>
<evidence type="ECO:0000256" key="3">
    <source>
        <dbReference type="ARBA" id="ARBA00010441"/>
    </source>
</evidence>
<accession>A0A4Z0M1R9</accession>
<dbReference type="Pfam" id="PF01066">
    <property type="entry name" value="CDP-OH_P_transf"/>
    <property type="match status" value="1"/>
</dbReference>
<dbReference type="InterPro" id="IPR043130">
    <property type="entry name" value="CDP-OH_PTrfase_TM_dom"/>
</dbReference>
<evidence type="ECO:0000256" key="8">
    <source>
        <dbReference type="ARBA" id="ARBA00022692"/>
    </source>
</evidence>
<comment type="subcellular location">
    <subcellularLocation>
        <location evidence="1">Membrane</location>
        <topology evidence="1">Multi-pass membrane protein</topology>
    </subcellularLocation>
</comment>
<evidence type="ECO:0000256" key="5">
    <source>
        <dbReference type="ARBA" id="ARBA00014944"/>
    </source>
</evidence>
<evidence type="ECO:0000256" key="1">
    <source>
        <dbReference type="ARBA" id="ARBA00004141"/>
    </source>
</evidence>
<dbReference type="PIRSF" id="PIRSF000847">
    <property type="entry name" value="Phos_ph_gly_syn"/>
    <property type="match status" value="1"/>
</dbReference>
<reference evidence="17 18" key="1">
    <citation type="submission" date="2019-04" db="EMBL/GenBank/DDBJ databases">
        <title>Taxonomy of novel Haliea sp. from mangrove soil of West Coast of India.</title>
        <authorList>
            <person name="Verma A."/>
            <person name="Kumar P."/>
            <person name="Krishnamurthi S."/>
        </authorList>
    </citation>
    <scope>NUCLEOTIDE SEQUENCE [LARGE SCALE GENOMIC DNA]</scope>
    <source>
        <strain evidence="17 18">SAOS-164</strain>
    </source>
</reference>
<feature type="transmembrane region" description="Helical" evidence="16">
    <location>
        <begin position="35"/>
        <end position="53"/>
    </location>
</feature>
<keyword evidence="6" id="KW-0444">Lipid biosynthesis</keyword>
<keyword evidence="8 16" id="KW-0812">Transmembrane</keyword>
<gene>
    <name evidence="17" type="ORF">E4634_10370</name>
</gene>
<dbReference type="OrthoDB" id="9796672at2"/>
<evidence type="ECO:0000256" key="11">
    <source>
        <dbReference type="ARBA" id="ARBA00023136"/>
    </source>
</evidence>
<organism evidence="17 18">
    <name type="scientific">Mangrovimicrobium sediminis</name>
    <dbReference type="NCBI Taxonomy" id="2562682"/>
    <lineage>
        <taxon>Bacteria</taxon>
        <taxon>Pseudomonadati</taxon>
        <taxon>Pseudomonadota</taxon>
        <taxon>Gammaproteobacteria</taxon>
        <taxon>Cellvibrionales</taxon>
        <taxon>Halieaceae</taxon>
        <taxon>Mangrovimicrobium</taxon>
    </lineage>
</organism>
<evidence type="ECO:0000313" key="17">
    <source>
        <dbReference type="EMBL" id="TGD73430.1"/>
    </source>
</evidence>
<dbReference type="GO" id="GO:0016020">
    <property type="term" value="C:membrane"/>
    <property type="evidence" value="ECO:0007669"/>
    <property type="project" value="UniProtKB-SubCell"/>
</dbReference>
<dbReference type="PROSITE" id="PS00379">
    <property type="entry name" value="CDP_ALCOHOL_P_TRANSF"/>
    <property type="match status" value="1"/>
</dbReference>
<evidence type="ECO:0000256" key="9">
    <source>
        <dbReference type="ARBA" id="ARBA00022989"/>
    </source>
</evidence>
<name>A0A4Z0M1R9_9GAMM</name>
<keyword evidence="11 16" id="KW-0472">Membrane</keyword>
<sequence length="190" mass="19692">MTAAMLKYLPNLLTTARLLLALPLGLLILREQYGGALLVGVVAGVSDALDGFAARRLQAFSRFGAMLDPLADKLLVTVSFLSFAGVGLVGWPLAALVIGRDLVIVAGAVAYRLLVGPFPFGASVLSKLNMGVQIIFCVLLLAGQALTPVPASLITIGSAVVVAAALASGVHYVVTWSLRAKRELAGERPA</sequence>
<feature type="transmembrane region" description="Helical" evidence="16">
    <location>
        <begin position="12"/>
        <end position="29"/>
    </location>
</feature>